<evidence type="ECO:0000256" key="7">
    <source>
        <dbReference type="SAM" id="Phobius"/>
    </source>
</evidence>
<dbReference type="SMART" id="SM00054">
    <property type="entry name" value="EFh"/>
    <property type="match status" value="2"/>
</dbReference>
<feature type="compositionally biased region" description="Polar residues" evidence="6">
    <location>
        <begin position="62"/>
        <end position="73"/>
    </location>
</feature>
<organism evidence="9 10">
    <name type="scientific">Durusdinium trenchii</name>
    <dbReference type="NCBI Taxonomy" id="1381693"/>
    <lineage>
        <taxon>Eukaryota</taxon>
        <taxon>Sar</taxon>
        <taxon>Alveolata</taxon>
        <taxon>Dinophyceae</taxon>
        <taxon>Suessiales</taxon>
        <taxon>Symbiodiniaceae</taxon>
        <taxon>Durusdinium</taxon>
    </lineage>
</organism>
<dbReference type="InterPro" id="IPR018247">
    <property type="entry name" value="EF_Hand_1_Ca_BS"/>
</dbReference>
<proteinExistence type="predicted"/>
<dbReference type="Pfam" id="PF00520">
    <property type="entry name" value="Ion_trans"/>
    <property type="match status" value="1"/>
</dbReference>
<comment type="caution">
    <text evidence="9">The sequence shown here is derived from an EMBL/GenBank/DDBJ whole genome shotgun (WGS) entry which is preliminary data.</text>
</comment>
<evidence type="ECO:0000259" key="8">
    <source>
        <dbReference type="PROSITE" id="PS50222"/>
    </source>
</evidence>
<gene>
    <name evidence="9" type="ORF">CCMP2556_LOCUS54165</name>
</gene>
<name>A0ABP0SW58_9DINO</name>
<reference evidence="9 10" key="1">
    <citation type="submission" date="2024-02" db="EMBL/GenBank/DDBJ databases">
        <authorList>
            <person name="Chen Y."/>
            <person name="Shah S."/>
            <person name="Dougan E. K."/>
            <person name="Thang M."/>
            <person name="Chan C."/>
        </authorList>
    </citation>
    <scope>NUCLEOTIDE SEQUENCE [LARGE SCALE GENOMIC DNA]</scope>
</reference>
<feature type="transmembrane region" description="Helical" evidence="7">
    <location>
        <begin position="196"/>
        <end position="218"/>
    </location>
</feature>
<dbReference type="CDD" id="cd14825">
    <property type="entry name" value="TRAPPC2_sedlin"/>
    <property type="match status" value="1"/>
</dbReference>
<feature type="transmembrane region" description="Helical" evidence="7">
    <location>
        <begin position="414"/>
        <end position="438"/>
    </location>
</feature>
<dbReference type="EMBL" id="CAXAMN010028472">
    <property type="protein sequence ID" value="CAK9116646.1"/>
    <property type="molecule type" value="Genomic_DNA"/>
</dbReference>
<keyword evidence="4 7" id="KW-1133">Transmembrane helix</keyword>
<dbReference type="PANTHER" id="PTHR12403">
    <property type="entry name" value="TRAFFICKING PROTEIN PARTICLE COMPLEX SUBUNIT 2"/>
    <property type="match status" value="1"/>
</dbReference>
<feature type="region of interest" description="Disordered" evidence="6">
    <location>
        <begin position="918"/>
        <end position="957"/>
    </location>
</feature>
<dbReference type="InterPro" id="IPR002048">
    <property type="entry name" value="EF_hand_dom"/>
</dbReference>
<accession>A0ABP0SW58</accession>
<dbReference type="PROSITE" id="PS50222">
    <property type="entry name" value="EF_HAND_2"/>
    <property type="match status" value="1"/>
</dbReference>
<dbReference type="InterPro" id="IPR005821">
    <property type="entry name" value="Ion_trans_dom"/>
</dbReference>
<feature type="compositionally biased region" description="Basic and acidic residues" evidence="6">
    <location>
        <begin position="928"/>
        <end position="937"/>
    </location>
</feature>
<dbReference type="Gene3D" id="3.30.450.70">
    <property type="match status" value="1"/>
</dbReference>
<dbReference type="InterPro" id="IPR006722">
    <property type="entry name" value="Sedlin"/>
</dbReference>
<comment type="subcellular location">
    <subcellularLocation>
        <location evidence="1">Membrane</location>
        <topology evidence="1">Multi-pass membrane protein</topology>
    </subcellularLocation>
</comment>
<dbReference type="Pfam" id="PF13202">
    <property type="entry name" value="EF-hand_5"/>
    <property type="match status" value="1"/>
</dbReference>
<dbReference type="Gene3D" id="1.20.120.350">
    <property type="entry name" value="Voltage-gated potassium channels. Chain C"/>
    <property type="match status" value="1"/>
</dbReference>
<evidence type="ECO:0000313" key="9">
    <source>
        <dbReference type="EMBL" id="CAK9116646.1"/>
    </source>
</evidence>
<feature type="transmembrane region" description="Helical" evidence="7">
    <location>
        <begin position="340"/>
        <end position="360"/>
    </location>
</feature>
<dbReference type="Gene3D" id="1.10.287.70">
    <property type="match status" value="1"/>
</dbReference>
<evidence type="ECO:0000256" key="2">
    <source>
        <dbReference type="ARBA" id="ARBA00022692"/>
    </source>
</evidence>
<evidence type="ECO:0000256" key="5">
    <source>
        <dbReference type="ARBA" id="ARBA00023136"/>
    </source>
</evidence>
<keyword evidence="10" id="KW-1185">Reference proteome</keyword>
<evidence type="ECO:0000313" key="10">
    <source>
        <dbReference type="Proteomes" id="UP001642484"/>
    </source>
</evidence>
<dbReference type="Proteomes" id="UP001642484">
    <property type="component" value="Unassembled WGS sequence"/>
</dbReference>
<dbReference type="SUPFAM" id="SSF64356">
    <property type="entry name" value="SNARE-like"/>
    <property type="match status" value="1"/>
</dbReference>
<feature type="domain" description="EF-hand" evidence="8">
    <location>
        <begin position="463"/>
        <end position="498"/>
    </location>
</feature>
<feature type="compositionally biased region" description="Low complexity" evidence="6">
    <location>
        <begin position="938"/>
        <end position="954"/>
    </location>
</feature>
<dbReference type="InterPro" id="IPR027359">
    <property type="entry name" value="Volt_channel_dom_sf"/>
</dbReference>
<keyword evidence="3" id="KW-0106">Calcium</keyword>
<feature type="region of interest" description="Disordered" evidence="6">
    <location>
        <begin position="62"/>
        <end position="109"/>
    </location>
</feature>
<dbReference type="SUPFAM" id="SSF47473">
    <property type="entry name" value="EF-hand"/>
    <property type="match status" value="1"/>
</dbReference>
<dbReference type="InterPro" id="IPR011992">
    <property type="entry name" value="EF-hand-dom_pair"/>
</dbReference>
<evidence type="ECO:0000256" key="6">
    <source>
        <dbReference type="SAM" id="MobiDB-lite"/>
    </source>
</evidence>
<evidence type="ECO:0000256" key="1">
    <source>
        <dbReference type="ARBA" id="ARBA00004141"/>
    </source>
</evidence>
<dbReference type="InterPro" id="IPR011012">
    <property type="entry name" value="Longin-like_dom_sf"/>
</dbReference>
<feature type="transmembrane region" description="Helical" evidence="7">
    <location>
        <begin position="273"/>
        <end position="292"/>
    </location>
</feature>
<dbReference type="Pfam" id="PF04628">
    <property type="entry name" value="Sedlin_N"/>
    <property type="match status" value="1"/>
</dbReference>
<feature type="transmembrane region" description="Helical" evidence="7">
    <location>
        <begin position="380"/>
        <end position="402"/>
    </location>
</feature>
<keyword evidence="2 7" id="KW-0812">Transmembrane</keyword>
<dbReference type="CDD" id="cd00051">
    <property type="entry name" value="EFh"/>
    <property type="match status" value="1"/>
</dbReference>
<feature type="transmembrane region" description="Helical" evidence="7">
    <location>
        <begin position="238"/>
        <end position="261"/>
    </location>
</feature>
<keyword evidence="5 7" id="KW-0472">Membrane</keyword>
<feature type="transmembrane region" description="Helical" evidence="7">
    <location>
        <begin position="312"/>
        <end position="333"/>
    </location>
</feature>
<evidence type="ECO:0000256" key="4">
    <source>
        <dbReference type="ARBA" id="ARBA00022989"/>
    </source>
</evidence>
<dbReference type="PROSITE" id="PS00018">
    <property type="entry name" value="EF_HAND_1"/>
    <property type="match status" value="1"/>
</dbReference>
<sequence>MASRHASRKPSLILEEEMPGVSSNGLLGVSFEQLANRLIHQHFVEVSNLEAQLEAMKEVSNVQEASQNMSGMSGDSHFDQPPSPTQEGPMGRPRQVSVGGNSVDDPMNSKSASEKMLKFRRRGSQLSATKILCVFEEDQKKEEIEKRFETDFGKLLRANTRYQSDVSTPDGSEGSKEKLTCFEKLREWLQSNSYEFFMALVLCVNVFFMALEAQVAGLETGFIMSYHSYYVSLADWELCFLIADVFFTALFAIDVLIRICVLRGLFFMLWMNYIDVAVSITSVFEMMVTNVMTLPLNPVLFRLLRIGKLFRAIRMVHMTNMLASLHLLVKCLIASCNMLFWSFCLLTFLQCVAGLIIGTLCRGYLSDPTIEPSKREEVYMYYGTFTRTILTMFEILFANWGPPCHVLIENVNEWFAIFFLFYRCVLGFAVLNVVNAVFVQQTMKTASTDEELAFKQKEKDIALYTRKVKSLFQTMDQSGDGSINLEEFAKLVKSPKLKFWMSQLELEYHDLLSLFEFLDNGDGEITLMEFIEGAARLKGSAKALDIWRLETKVEVLFEHVLHRMETERFGFKSHEAGRISQNVQDVFNKSAFQHIKTTGYARTVSNGLRDSTQHRLRPRATSHGPSVPVAAPIWRSNALRWRVETSAQLVGLLHMGHAELEQASVGIHESLRFRAAQAQGPVGTSGTWTRMVHALGLKRDDQSNKHRCGAPQGVSSPGAKAESMAYGARGKKSKHCGALTSNRGAPARWWILLRMGGASTAVLPSEDDVPIYEADLSSEGSREVDEMVWSTSSMFLRVVDKFNDFHVSAYCTAGHVRMMLLHKCGASVPRVDGWVRQRRQLQADRHRNEEAIRAFFSEIHELFIKAMLSPFQTPNMRILSPIFDQKVDSRADWFATLLLKSFMVEVDGTSARGRAAVRVPGLRAPRQSRSEPCDRSPRAQQSPSPPRRSGSCQRYSEDGGLFKETKLPLAKPELDLRTGRYKALTNCFDRVRLIRSRFQCHHRCDLLWNLFRSRYLLNLIFKVNVLPQGTGSMLLNSCHTYIRLAEHEAAKPRLSGFEALRAGCGCVHEEDLTGQSVLLLPWIDVPAVVGLNEEVQRFRRVGSREERSGRVWQVLMKQDPLGSGCFSSSAVPWDWEGRQPLFTSFQSPSRAFRAAGALRSAEIAQSAERRAARPSPGTAPWFGGEPWRPLGHVRSDAQSFLFLVVRPGAPRS</sequence>
<evidence type="ECO:0000256" key="3">
    <source>
        <dbReference type="ARBA" id="ARBA00022837"/>
    </source>
</evidence>
<protein>
    <recommendedName>
        <fullName evidence="8">EF-hand domain-containing protein</fullName>
    </recommendedName>
</protein>
<dbReference type="Gene3D" id="1.10.238.10">
    <property type="entry name" value="EF-hand"/>
    <property type="match status" value="1"/>
</dbReference>